<proteinExistence type="predicted"/>
<feature type="transmembrane region" description="Helical" evidence="1">
    <location>
        <begin position="378"/>
        <end position="398"/>
    </location>
</feature>
<dbReference type="STRING" id="1618387.UW44_C0003G0003"/>
<name>A0A0G1HYZ7_9BACT</name>
<evidence type="ECO:0008006" key="4">
    <source>
        <dbReference type="Google" id="ProtNLM"/>
    </source>
</evidence>
<feature type="transmembrane region" description="Helical" evidence="1">
    <location>
        <begin position="404"/>
        <end position="422"/>
    </location>
</feature>
<gene>
    <name evidence="2" type="ORF">UW44_C0003G0003</name>
</gene>
<feature type="transmembrane region" description="Helical" evidence="1">
    <location>
        <begin position="202"/>
        <end position="233"/>
    </location>
</feature>
<evidence type="ECO:0000313" key="2">
    <source>
        <dbReference type="EMBL" id="KKT52160.1"/>
    </source>
</evidence>
<dbReference type="EMBL" id="LCIH01000003">
    <property type="protein sequence ID" value="KKT52160.1"/>
    <property type="molecule type" value="Genomic_DNA"/>
</dbReference>
<organism evidence="2 3">
    <name type="scientific">Candidatus Collierbacteria bacterium GW2011_GWB2_44_22</name>
    <dbReference type="NCBI Taxonomy" id="1618387"/>
    <lineage>
        <taxon>Bacteria</taxon>
        <taxon>Candidatus Collieribacteriota</taxon>
    </lineage>
</organism>
<reference evidence="2 3" key="1">
    <citation type="journal article" date="2015" name="Nature">
        <title>rRNA introns, odd ribosomes, and small enigmatic genomes across a large radiation of phyla.</title>
        <authorList>
            <person name="Brown C.T."/>
            <person name="Hug L.A."/>
            <person name="Thomas B.C."/>
            <person name="Sharon I."/>
            <person name="Castelle C.J."/>
            <person name="Singh A."/>
            <person name="Wilkins M.J."/>
            <person name="Williams K.H."/>
            <person name="Banfield J.F."/>
        </authorList>
    </citation>
    <scope>NUCLEOTIDE SEQUENCE [LARGE SCALE GENOMIC DNA]</scope>
</reference>
<comment type="caution">
    <text evidence="2">The sequence shown here is derived from an EMBL/GenBank/DDBJ whole genome shotgun (WGS) entry which is preliminary data.</text>
</comment>
<sequence>MKKTLGFITRNVSLIFLIILLFVSSVLKILEVSGHNFPFTTDQGRDMVDMRHMVATHTPRLVGPTTSINGVLLGPFWYYFNLAPFIVGEGDPSYIVYWQILWYQLSVVILWFVLKKNHPSLALIVSVLLLLMPTGFNTARYFWNANSMVFFTILYFAALIWALFPDSKVENPKDVIPKNISSLRTPPTAGCGNLYESSNFRLLILGLISGLAMQIEAAFGILFFPFAFLYFVISSSLRRTVGWQSIKHIFKNSIPLIAGFGLTLLPQVLFELKHGFIMTKILLREFSGQGTMLGEKITFAEKVAQRWEHLQLLILRSTHLPPNYVPYLYLFALVIFLYVYIITKKSKSEAIKLWSLSFWFTLFATVFYLLFPQKLKEWYTLGLSIPLVLFFGCFLSYLWERKSIIIKTLIVVLMGMAVYYSLKSQWDYTRDVAWKPSDDRSNMRNEIAALDWVYQNAEGKGFKVYSYLPSVYDFPYNHLFWWYGNHKYGYEPLETAYLPGQPEYIRDVDKIWINKRDSGSQDLTFLIIEEDMDMPKRTEVWLGNFSKLCLLKEKIFPWHASVRMLSACRR</sequence>
<evidence type="ECO:0000256" key="1">
    <source>
        <dbReference type="SAM" id="Phobius"/>
    </source>
</evidence>
<feature type="transmembrane region" description="Helical" evidence="1">
    <location>
        <begin position="353"/>
        <end position="371"/>
    </location>
</feature>
<keyword evidence="1" id="KW-1133">Transmembrane helix</keyword>
<feature type="transmembrane region" description="Helical" evidence="1">
    <location>
        <begin position="12"/>
        <end position="30"/>
    </location>
</feature>
<feature type="transmembrane region" description="Helical" evidence="1">
    <location>
        <begin position="324"/>
        <end position="341"/>
    </location>
</feature>
<dbReference type="Proteomes" id="UP000034006">
    <property type="component" value="Unassembled WGS sequence"/>
</dbReference>
<dbReference type="AlphaFoldDB" id="A0A0G1HYZ7"/>
<feature type="transmembrane region" description="Helical" evidence="1">
    <location>
        <begin position="145"/>
        <end position="164"/>
    </location>
</feature>
<feature type="transmembrane region" description="Helical" evidence="1">
    <location>
        <begin position="95"/>
        <end position="114"/>
    </location>
</feature>
<keyword evidence="1" id="KW-0472">Membrane</keyword>
<protein>
    <recommendedName>
        <fullName evidence="4">Glycosyltransferase RgtA/B/C/D-like domain-containing protein</fullName>
    </recommendedName>
</protein>
<evidence type="ECO:0000313" key="3">
    <source>
        <dbReference type="Proteomes" id="UP000034006"/>
    </source>
</evidence>
<keyword evidence="1" id="KW-0812">Transmembrane</keyword>
<accession>A0A0G1HYZ7</accession>
<feature type="transmembrane region" description="Helical" evidence="1">
    <location>
        <begin position="253"/>
        <end position="270"/>
    </location>
</feature>